<evidence type="ECO:0000313" key="1">
    <source>
        <dbReference type="EMBL" id="SMC76666.1"/>
    </source>
</evidence>
<organism evidence="1 2">
    <name type="scientific">Aristaeella lactis</name>
    <dbReference type="NCBI Taxonomy" id="3046383"/>
    <lineage>
        <taxon>Bacteria</taxon>
        <taxon>Bacillati</taxon>
        <taxon>Bacillota</taxon>
        <taxon>Clostridia</taxon>
        <taxon>Eubacteriales</taxon>
        <taxon>Aristaeellaceae</taxon>
        <taxon>Aristaeella</taxon>
    </lineage>
</organism>
<comment type="caution">
    <text evidence="1">The sequence shown here is derived from an EMBL/GenBank/DDBJ whole genome shotgun (WGS) entry which is preliminary data.</text>
</comment>
<proteinExistence type="predicted"/>
<protein>
    <submittedName>
        <fullName evidence="1">Phosphate:acyl-[acyl carrier protein] acyltransferase</fullName>
    </submittedName>
</protein>
<keyword evidence="1" id="KW-0808">Transferase</keyword>
<keyword evidence="1" id="KW-0012">Acyltransferase</keyword>
<gene>
    <name evidence="1" type="ORF">SAMN06297397_2394</name>
</gene>
<dbReference type="EMBL" id="FWXZ01000005">
    <property type="protein sequence ID" value="SMC76666.1"/>
    <property type="molecule type" value="Genomic_DNA"/>
</dbReference>
<evidence type="ECO:0000313" key="2">
    <source>
        <dbReference type="Proteomes" id="UP000192328"/>
    </source>
</evidence>
<keyword evidence="2" id="KW-1185">Reference proteome</keyword>
<name>A0AC61PNF9_9FIRM</name>
<sequence>MTIYVDAMGGDLAPEAPVKGALKALRQYPHLTIILAGKLDEVKPFLGDYEDVKDRLILEEEPEIITNHESPVMGVRKKVNSATVQGMLKVRSGEADGFVSAGSTGATLAGGMFRLGRIPGIERPALAPLMPNGRGHFLLIDCGANVDCKPEYLVQFGIMGDAYMRGVMGMENPRIGLVNIGAEAEKGNKLVKETYPLMEKAPYNFIGNVEARDVPLDQADVCVTDGFGGNLILKYTEGLASALMGTIKHELMADTRGKIAGLIAKPAFKRVKKTMSSDEIGGAPLLGVQGAVIKAHGSSNAYAFCSAIGQCVKMIDGNVVKIIEENVTKMLKEQEQDQKQEAEQ</sequence>
<reference evidence="1" key="1">
    <citation type="submission" date="2017-04" db="EMBL/GenBank/DDBJ databases">
        <authorList>
            <person name="Varghese N."/>
            <person name="Submissions S."/>
        </authorList>
    </citation>
    <scope>NUCLEOTIDE SEQUENCE</scope>
    <source>
        <strain evidence="1">WTE2008</strain>
    </source>
</reference>
<accession>A0AC61PNF9</accession>
<dbReference type="Proteomes" id="UP000192328">
    <property type="component" value="Unassembled WGS sequence"/>
</dbReference>